<dbReference type="GO" id="GO:0005085">
    <property type="term" value="F:guanyl-nucleotide exchange factor activity"/>
    <property type="evidence" value="ECO:0007669"/>
    <property type="project" value="UniProtKB-KW"/>
</dbReference>
<feature type="compositionally biased region" description="Low complexity" evidence="3">
    <location>
        <begin position="85"/>
        <end position="96"/>
    </location>
</feature>
<feature type="compositionally biased region" description="Basic and acidic residues" evidence="3">
    <location>
        <begin position="1085"/>
        <end position="1095"/>
    </location>
</feature>
<dbReference type="GO" id="GO:0051496">
    <property type="term" value="P:positive regulation of stress fiber assembly"/>
    <property type="evidence" value="ECO:0007669"/>
    <property type="project" value="TreeGrafter"/>
</dbReference>
<keyword evidence="6" id="KW-1185">Reference proteome</keyword>
<evidence type="ECO:0000256" key="3">
    <source>
        <dbReference type="SAM" id="MobiDB-lite"/>
    </source>
</evidence>
<dbReference type="CDD" id="cd00160">
    <property type="entry name" value="RhoGEF"/>
    <property type="match status" value="1"/>
</dbReference>
<dbReference type="GO" id="GO:0005737">
    <property type="term" value="C:cytoplasm"/>
    <property type="evidence" value="ECO:0007669"/>
    <property type="project" value="UniProtKB-ARBA"/>
</dbReference>
<evidence type="ECO:0000256" key="2">
    <source>
        <dbReference type="SAM" id="Coils"/>
    </source>
</evidence>
<dbReference type="FunFam" id="1.20.900.10:FF:000003">
    <property type="entry name" value="Rho guanine nucleotide exchange factor 10 like"/>
    <property type="match status" value="1"/>
</dbReference>
<keyword evidence="1" id="KW-0344">Guanine-nucleotide releasing factor</keyword>
<feature type="compositionally biased region" description="Polar residues" evidence="3">
    <location>
        <begin position="177"/>
        <end position="190"/>
    </location>
</feature>
<feature type="region of interest" description="Disordered" evidence="3">
    <location>
        <begin position="174"/>
        <end position="195"/>
    </location>
</feature>
<dbReference type="PANTHER" id="PTHR12877">
    <property type="entry name" value="RHO GUANINE NUCLEOTIDE EXCHANGE FACTOR"/>
    <property type="match status" value="1"/>
</dbReference>
<feature type="compositionally biased region" description="Acidic residues" evidence="3">
    <location>
        <begin position="128"/>
        <end position="142"/>
    </location>
</feature>
<dbReference type="Pfam" id="PF19056">
    <property type="entry name" value="WD40_2"/>
    <property type="match status" value="2"/>
</dbReference>
<evidence type="ECO:0000313" key="6">
    <source>
        <dbReference type="Proteomes" id="UP000183832"/>
    </source>
</evidence>
<dbReference type="InterPro" id="IPR000219">
    <property type="entry name" value="DH_dom"/>
</dbReference>
<dbReference type="GO" id="GO:0030036">
    <property type="term" value="P:actin cytoskeleton organization"/>
    <property type="evidence" value="ECO:0007669"/>
    <property type="project" value="TreeGrafter"/>
</dbReference>
<feature type="compositionally biased region" description="Polar residues" evidence="3">
    <location>
        <begin position="111"/>
        <end position="120"/>
    </location>
</feature>
<proteinExistence type="predicted"/>
<organism evidence="5 6">
    <name type="scientific">Clunio marinus</name>
    <dbReference type="NCBI Taxonomy" id="568069"/>
    <lineage>
        <taxon>Eukaryota</taxon>
        <taxon>Metazoa</taxon>
        <taxon>Ecdysozoa</taxon>
        <taxon>Arthropoda</taxon>
        <taxon>Hexapoda</taxon>
        <taxon>Insecta</taxon>
        <taxon>Pterygota</taxon>
        <taxon>Neoptera</taxon>
        <taxon>Endopterygota</taxon>
        <taxon>Diptera</taxon>
        <taxon>Nematocera</taxon>
        <taxon>Chironomoidea</taxon>
        <taxon>Chironomidae</taxon>
        <taxon>Clunio</taxon>
    </lineage>
</organism>
<evidence type="ECO:0000256" key="1">
    <source>
        <dbReference type="ARBA" id="ARBA00022658"/>
    </source>
</evidence>
<feature type="domain" description="DH" evidence="4">
    <location>
        <begin position="287"/>
        <end position="474"/>
    </location>
</feature>
<dbReference type="SUPFAM" id="SSF50729">
    <property type="entry name" value="PH domain-like"/>
    <property type="match status" value="1"/>
</dbReference>
<feature type="region of interest" description="Disordered" evidence="3">
    <location>
        <begin position="1"/>
        <end position="49"/>
    </location>
</feature>
<dbReference type="Pfam" id="PF19057">
    <property type="entry name" value="PH_19"/>
    <property type="match status" value="1"/>
</dbReference>
<dbReference type="InterPro" id="IPR039919">
    <property type="entry name" value="ARHGEF10/ARHGEF17"/>
</dbReference>
<feature type="compositionally biased region" description="Low complexity" evidence="3">
    <location>
        <begin position="21"/>
        <end position="35"/>
    </location>
</feature>
<sequence length="1435" mass="161618">MNQLLHNEQKPISWEDPLPRSNSISSTTNTFNSQSVTRKSNNSIISLPQRHQSYNLNTVNNNQETSFYNSPQVLNLNSLINNNHLLNNNTSSSPLNQHLNKSHKKLEHTPSARSTVSSEDSWCPSEDHDNDDISSYNDEDDNLSDRSTSLISAARNSQLRLTFNKAKQHLSFDKWRNNSSTMPSTNSQESPGEPLSRLSRWFSIRRGSHQYDLNSSNNSQNRSGSIEKENDEKFANGKKMPQLQETEEDHSQLDGASPLLSQTRMDRRLTPLALPPAPTNLTQSQNKRRHIISAIVHSENSYVSSLQRLVRDYKKPLEESSPPILNGSKMSVLFHRVPDILQCHTLFRITLTDCIRNWDRDEKIGDVFMGAFSKTNVLDVYSGFINNFSNAMDLAKVETKRKSAFADFLNVKQISAHDRLSFFGLMVKPVQRFPQLILFLQDLLKYTPQGHHDRMSLQMALTQLESLADSLNERKREAEQYQAYKEMLGQISGPFNTRFLGSSDQRHNYLLREDNVTQLEFNQSGLLVKTKPRRLLLANDKIICVSVAPKQSQDFGSTEKLSLKWMYHVNDVEIVDNATSATLNRYITSGLNRGGSLKSNHSGSGNETLSANTSHLAAAQMTNGAENLANEMSNLMHDYNVMSRVNDLVGQLKGEYPEINLNITKNVLNTIQTSIRKKDEEMAWVDSCCLQLIVKQKSGKEETLSFRTDNPNVKKEWITELRLAQLALDTNNSPAWEVGDRDNHQRPLTKMPLFVRMHPVYKSMQHQTEVRCGCYYSMSPESKFQKRATKNRYHLWICSVDGSNSHITILMHQPHQAQAMIKDVTAFSLNDTVITAMDFVRGRISLPDINNAAGCDMDCVWIGTNAKKLIIYGGTNPEQEKQIIQLNLPETPTQILFHVMNESVFVALANGDILMYRKDHELWNLKHYQVIKLENYHIPITSILAINVNVYAANINIAPHILRVTSSNHSPSNNSSPSVYVTALMACKGLLWVGTNVGITLTVPLPRLEGVPIISGNVNISYHAHCGPVTFFLPLITKSANQTMQMQIKAPPSRYCCRRCCSCGLLLSNNNIELIDKNNDDESSKAAAKLEKQRSLEVSPSPGKLKNQLPNSPIVLRRKSNIRESDLSRMSKTLPRGFSGVNAYFNGTNSMRSSSSSGSSQNGSDSGCDVYGLYSDLLFVKEDFDTQMVPNVAMSLHEQVVYDSLRRGNSDPDLAAIPSKVSTLDRRLKMKVGRPRSLDLSNWSVDSRSSSLYTSSGSEESMGVKYRSVSRNSSSASHKFNGTELMNINECDHHHHQHPTIHATSTPTKVVQEDMQEVKETTVSNNNNNNNFSAATLKNNKRKNLKNNYHQQMIDGRRTVLMLMGGRGYVNWRHVFYTPPNGPKSNSHSNGLSGGANIDNKQQAFHLRSNSLTSTINYKMLNSTDANVILWEKKL</sequence>
<accession>A0A1J1HP44</accession>
<dbReference type="OrthoDB" id="28697at2759"/>
<gene>
    <name evidence="5" type="ORF">CLUMA_CG003480</name>
</gene>
<dbReference type="PANTHER" id="PTHR12877:SF7">
    <property type="entry name" value="RHO GUANINE NUCLEOTIDE EXCHANGE FACTOR 10-LIKE PROTEIN"/>
    <property type="match status" value="1"/>
</dbReference>
<dbReference type="Proteomes" id="UP000183832">
    <property type="component" value="Unassembled WGS sequence"/>
</dbReference>
<feature type="compositionally biased region" description="Polar residues" evidence="3">
    <location>
        <begin position="36"/>
        <end position="49"/>
    </location>
</feature>
<protein>
    <submittedName>
        <fullName evidence="5">CLUMA_CG003480, isoform A</fullName>
    </submittedName>
</protein>
<feature type="region of interest" description="Disordered" evidence="3">
    <location>
        <begin position="210"/>
        <end position="235"/>
    </location>
</feature>
<keyword evidence="2" id="KW-0175">Coiled coil</keyword>
<feature type="coiled-coil region" evidence="2">
    <location>
        <begin position="454"/>
        <end position="481"/>
    </location>
</feature>
<reference evidence="5 6" key="1">
    <citation type="submission" date="2015-04" db="EMBL/GenBank/DDBJ databases">
        <authorList>
            <person name="Syromyatnikov M.Y."/>
            <person name="Popov V.N."/>
        </authorList>
    </citation>
    <scope>NUCLEOTIDE SEQUENCE [LARGE SCALE GENOMIC DNA]</scope>
</reference>
<evidence type="ECO:0000313" key="5">
    <source>
        <dbReference type="EMBL" id="CRK89815.1"/>
    </source>
</evidence>
<dbReference type="Gene3D" id="1.20.900.10">
    <property type="entry name" value="Dbl homology (DH) domain"/>
    <property type="match status" value="1"/>
</dbReference>
<dbReference type="EMBL" id="CVRI01000014">
    <property type="protein sequence ID" value="CRK89815.1"/>
    <property type="molecule type" value="Genomic_DNA"/>
</dbReference>
<dbReference type="SUPFAM" id="SSF48065">
    <property type="entry name" value="DBL homology domain (DH-domain)"/>
    <property type="match status" value="1"/>
</dbReference>
<feature type="compositionally biased region" description="Low complexity" evidence="3">
    <location>
        <begin position="214"/>
        <end position="224"/>
    </location>
</feature>
<dbReference type="InterPro" id="IPR035899">
    <property type="entry name" value="DBL_dom_sf"/>
</dbReference>
<evidence type="ECO:0000259" key="4">
    <source>
        <dbReference type="PROSITE" id="PS50010"/>
    </source>
</evidence>
<dbReference type="STRING" id="568069.A0A1J1HP44"/>
<feature type="compositionally biased region" description="Basic and acidic residues" evidence="3">
    <location>
        <begin position="225"/>
        <end position="235"/>
    </location>
</feature>
<feature type="region of interest" description="Disordered" evidence="3">
    <location>
        <begin position="1085"/>
        <end position="1114"/>
    </location>
</feature>
<feature type="region of interest" description="Disordered" evidence="3">
    <location>
        <begin position="85"/>
        <end position="144"/>
    </location>
</feature>
<dbReference type="Pfam" id="PF00621">
    <property type="entry name" value="RhoGEF"/>
    <property type="match status" value="1"/>
</dbReference>
<dbReference type="SMART" id="SM00325">
    <property type="entry name" value="RhoGEF"/>
    <property type="match status" value="1"/>
</dbReference>
<name>A0A1J1HP44_9DIPT</name>
<dbReference type="PROSITE" id="PS50010">
    <property type="entry name" value="DH_2"/>
    <property type="match status" value="1"/>
</dbReference>